<comment type="caution">
    <text evidence="2">The sequence shown here is derived from an EMBL/GenBank/DDBJ whole genome shotgun (WGS) entry which is preliminary data.</text>
</comment>
<gene>
    <name evidence="2" type="ORF">LSTR_LSTR007953</name>
</gene>
<dbReference type="InParanoid" id="A0A482XGF2"/>
<evidence type="ECO:0000313" key="3">
    <source>
        <dbReference type="Proteomes" id="UP000291343"/>
    </source>
</evidence>
<keyword evidence="3" id="KW-1185">Reference proteome</keyword>
<feature type="compositionally biased region" description="Basic and acidic residues" evidence="1">
    <location>
        <begin position="126"/>
        <end position="141"/>
    </location>
</feature>
<feature type="compositionally biased region" description="Basic residues" evidence="1">
    <location>
        <begin position="142"/>
        <end position="151"/>
    </location>
</feature>
<protein>
    <submittedName>
        <fullName evidence="2">Uncharacterized protein</fullName>
    </submittedName>
</protein>
<accession>A0A482XGF2</accession>
<feature type="region of interest" description="Disordered" evidence="1">
    <location>
        <begin position="103"/>
        <end position="221"/>
    </location>
</feature>
<dbReference type="EMBL" id="QKKF02010872">
    <property type="protein sequence ID" value="RZF44378.1"/>
    <property type="molecule type" value="Genomic_DNA"/>
</dbReference>
<dbReference type="Proteomes" id="UP000291343">
    <property type="component" value="Unassembled WGS sequence"/>
</dbReference>
<evidence type="ECO:0000313" key="2">
    <source>
        <dbReference type="EMBL" id="RZF44378.1"/>
    </source>
</evidence>
<dbReference type="AlphaFoldDB" id="A0A482XGF2"/>
<organism evidence="2 3">
    <name type="scientific">Laodelphax striatellus</name>
    <name type="common">Small brown planthopper</name>
    <name type="synonym">Delphax striatella</name>
    <dbReference type="NCBI Taxonomy" id="195883"/>
    <lineage>
        <taxon>Eukaryota</taxon>
        <taxon>Metazoa</taxon>
        <taxon>Ecdysozoa</taxon>
        <taxon>Arthropoda</taxon>
        <taxon>Hexapoda</taxon>
        <taxon>Insecta</taxon>
        <taxon>Pterygota</taxon>
        <taxon>Neoptera</taxon>
        <taxon>Paraneoptera</taxon>
        <taxon>Hemiptera</taxon>
        <taxon>Auchenorrhyncha</taxon>
        <taxon>Fulgoroidea</taxon>
        <taxon>Delphacidae</taxon>
        <taxon>Criomorphinae</taxon>
        <taxon>Laodelphax</taxon>
    </lineage>
</organism>
<reference evidence="2 3" key="1">
    <citation type="journal article" date="2017" name="Gigascience">
        <title>Genome sequence of the small brown planthopper, Laodelphax striatellus.</title>
        <authorList>
            <person name="Zhu J."/>
            <person name="Jiang F."/>
            <person name="Wang X."/>
            <person name="Yang P."/>
            <person name="Bao Y."/>
            <person name="Zhao W."/>
            <person name="Wang W."/>
            <person name="Lu H."/>
            <person name="Wang Q."/>
            <person name="Cui N."/>
            <person name="Li J."/>
            <person name="Chen X."/>
            <person name="Luo L."/>
            <person name="Yu J."/>
            <person name="Kang L."/>
            <person name="Cui F."/>
        </authorList>
    </citation>
    <scope>NUCLEOTIDE SEQUENCE [LARGE SCALE GENOMIC DNA]</scope>
    <source>
        <strain evidence="2">Lst14</strain>
    </source>
</reference>
<feature type="region of interest" description="Disordered" evidence="1">
    <location>
        <begin position="58"/>
        <end position="87"/>
    </location>
</feature>
<evidence type="ECO:0000256" key="1">
    <source>
        <dbReference type="SAM" id="MobiDB-lite"/>
    </source>
</evidence>
<feature type="compositionally biased region" description="Basic residues" evidence="1">
    <location>
        <begin position="173"/>
        <end position="189"/>
    </location>
</feature>
<proteinExistence type="predicted"/>
<dbReference type="OrthoDB" id="5980076at2759"/>
<sequence>MLSNGHKQIHKTLITVSSVMQSKSSSRCSQNKTVLTAKCSTTAGSAEANITFSARKRHFRVRKKSEKEKEKVKSNKRNGSRHNCDLDNSSILPQIKIAYSVSEGDKRLSDNPKVPKSNTVIVAGTDFDRNGHSRLSEETKSHQSRLPKNSRHLSSSPLSLPTHNLGAHVGITLKKKGKKKKQKKKKKKKEKEVEQEKEVEEEGEGGGEQKKSYSSFIINKF</sequence>
<feature type="compositionally biased region" description="Polar residues" evidence="1">
    <location>
        <begin position="212"/>
        <end position="221"/>
    </location>
</feature>
<name>A0A482XGF2_LAOST</name>